<reference evidence="3 4" key="1">
    <citation type="submission" date="2024-04" db="EMBL/GenBank/DDBJ databases">
        <title>Arthrobacter sp. from Plains bison fecal sample.</title>
        <authorList>
            <person name="Ruzzini A."/>
        </authorList>
    </citation>
    <scope>NUCLEOTIDE SEQUENCE [LARGE SCALE GENOMIC DNA]</scope>
    <source>
        <strain evidence="3 4">EINP1</strain>
    </source>
</reference>
<protein>
    <submittedName>
        <fullName evidence="3">Helix-hairpin-helix domain-containing protein</fullName>
    </submittedName>
</protein>
<feature type="domain" description="Helix-hairpin-helix DNA-binding motif class 1" evidence="2">
    <location>
        <begin position="221"/>
        <end position="240"/>
    </location>
</feature>
<dbReference type="SUPFAM" id="SSF47781">
    <property type="entry name" value="RuvA domain 2-like"/>
    <property type="match status" value="1"/>
</dbReference>
<dbReference type="SMART" id="SM00278">
    <property type="entry name" value="HhH1"/>
    <property type="match status" value="2"/>
</dbReference>
<feature type="compositionally biased region" description="Polar residues" evidence="1">
    <location>
        <begin position="61"/>
        <end position="70"/>
    </location>
</feature>
<dbReference type="InterPro" id="IPR003583">
    <property type="entry name" value="Hlx-hairpin-Hlx_DNA-bd_motif"/>
</dbReference>
<feature type="compositionally biased region" description="Low complexity" evidence="1">
    <location>
        <begin position="44"/>
        <end position="54"/>
    </location>
</feature>
<dbReference type="Pfam" id="PF12836">
    <property type="entry name" value="HHH_3"/>
    <property type="match status" value="1"/>
</dbReference>
<evidence type="ECO:0000259" key="2">
    <source>
        <dbReference type="SMART" id="SM00278"/>
    </source>
</evidence>
<dbReference type="EMBL" id="CP151657">
    <property type="protein sequence ID" value="WZP16927.1"/>
    <property type="molecule type" value="Genomic_DNA"/>
</dbReference>
<dbReference type="PANTHER" id="PTHR21180:SF32">
    <property type="entry name" value="ENDONUCLEASE_EXONUCLEASE_PHOSPHATASE FAMILY DOMAIN-CONTAINING PROTEIN 1"/>
    <property type="match status" value="1"/>
</dbReference>
<dbReference type="RefSeq" id="WP_342024522.1">
    <property type="nucleotide sequence ID" value="NZ_CP151657.1"/>
</dbReference>
<dbReference type="Gene3D" id="3.10.560.10">
    <property type="entry name" value="Outer membrane lipoprotein wza domain like"/>
    <property type="match status" value="1"/>
</dbReference>
<proteinExistence type="predicted"/>
<dbReference type="InterPro" id="IPR010994">
    <property type="entry name" value="RuvA_2-like"/>
</dbReference>
<evidence type="ECO:0000313" key="4">
    <source>
        <dbReference type="Proteomes" id="UP001448858"/>
    </source>
</evidence>
<feature type="domain" description="Helix-hairpin-helix DNA-binding motif class 1" evidence="2">
    <location>
        <begin position="191"/>
        <end position="210"/>
    </location>
</feature>
<dbReference type="Proteomes" id="UP001448858">
    <property type="component" value="Chromosome"/>
</dbReference>
<feature type="region of interest" description="Disordered" evidence="1">
    <location>
        <begin position="44"/>
        <end position="80"/>
    </location>
</feature>
<dbReference type="PANTHER" id="PTHR21180">
    <property type="entry name" value="ENDONUCLEASE/EXONUCLEASE/PHOSPHATASE FAMILY DOMAIN-CONTAINING PROTEIN 1"/>
    <property type="match status" value="1"/>
</dbReference>
<evidence type="ECO:0000313" key="3">
    <source>
        <dbReference type="EMBL" id="WZP16927.1"/>
    </source>
</evidence>
<sequence>MSFRASVLAVSLLVGAVAGLMVFKGGGPPAEIASVELDIVPSAAPAEDSSAPGAGEDPAAPSQSPTQNGDEGSGPAGAPAGPTVLVIHVAGAVTYPGVVRVPSGSRTGDAVDAAGGAEPDADLTAVNLAAPLQDGMMVIVPRIGEEAPQPGAGVSGGPGVPGSAAGPDPAPGTEQGAGTEALVNINTASAQDLDALPRVGPVIAERIIAWRTEHGRFARPGDIDAVPGIGEAMLAALLPLITV</sequence>
<feature type="region of interest" description="Disordered" evidence="1">
    <location>
        <begin position="147"/>
        <end position="177"/>
    </location>
</feature>
<accession>A0ABZ2ZXJ6</accession>
<gene>
    <name evidence="3" type="ORF">AAE021_05025</name>
</gene>
<evidence type="ECO:0000256" key="1">
    <source>
        <dbReference type="SAM" id="MobiDB-lite"/>
    </source>
</evidence>
<organism evidence="3 4">
    <name type="scientific">Arthrobacter citreus</name>
    <dbReference type="NCBI Taxonomy" id="1670"/>
    <lineage>
        <taxon>Bacteria</taxon>
        <taxon>Bacillati</taxon>
        <taxon>Actinomycetota</taxon>
        <taxon>Actinomycetes</taxon>
        <taxon>Micrococcales</taxon>
        <taxon>Micrococcaceae</taxon>
        <taxon>Arthrobacter</taxon>
    </lineage>
</organism>
<keyword evidence="4" id="KW-1185">Reference proteome</keyword>
<name>A0ABZ2ZXJ6_9MICC</name>
<dbReference type="Gene3D" id="1.10.150.280">
    <property type="entry name" value="AF1531-like domain"/>
    <property type="match status" value="1"/>
</dbReference>
<dbReference type="Pfam" id="PF10531">
    <property type="entry name" value="SLBB"/>
    <property type="match status" value="1"/>
</dbReference>
<feature type="region of interest" description="Disordered" evidence="1">
    <location>
        <begin position="98"/>
        <end position="117"/>
    </location>
</feature>
<dbReference type="InterPro" id="IPR019554">
    <property type="entry name" value="Soluble_ligand-bd"/>
</dbReference>
<dbReference type="InterPro" id="IPR051675">
    <property type="entry name" value="Endo/Exo/Phosphatase_dom_1"/>
</dbReference>